<organism evidence="2 3">
    <name type="scientific">Bemisia tabaci</name>
    <name type="common">Sweetpotato whitefly</name>
    <name type="synonym">Aleurodes tabaci</name>
    <dbReference type="NCBI Taxonomy" id="7038"/>
    <lineage>
        <taxon>Eukaryota</taxon>
        <taxon>Metazoa</taxon>
        <taxon>Ecdysozoa</taxon>
        <taxon>Arthropoda</taxon>
        <taxon>Hexapoda</taxon>
        <taxon>Insecta</taxon>
        <taxon>Pterygota</taxon>
        <taxon>Neoptera</taxon>
        <taxon>Paraneoptera</taxon>
        <taxon>Hemiptera</taxon>
        <taxon>Sternorrhyncha</taxon>
        <taxon>Aleyrodoidea</taxon>
        <taxon>Aleyrodidae</taxon>
        <taxon>Aleyrodinae</taxon>
        <taxon>Bemisia</taxon>
    </lineage>
</organism>
<protein>
    <submittedName>
        <fullName evidence="2">Uncharacterized protein</fullName>
    </submittedName>
</protein>
<feature type="region of interest" description="Disordered" evidence="1">
    <location>
        <begin position="13"/>
        <end position="44"/>
    </location>
</feature>
<name>A0A9P0AFS2_BEMTA</name>
<dbReference type="EMBL" id="OU963866">
    <property type="protein sequence ID" value="CAH0390771.1"/>
    <property type="molecule type" value="Genomic_DNA"/>
</dbReference>
<evidence type="ECO:0000313" key="3">
    <source>
        <dbReference type="Proteomes" id="UP001152759"/>
    </source>
</evidence>
<proteinExistence type="predicted"/>
<dbReference type="AlphaFoldDB" id="A0A9P0AFS2"/>
<reference evidence="2" key="1">
    <citation type="submission" date="2021-12" db="EMBL/GenBank/DDBJ databases">
        <authorList>
            <person name="King R."/>
        </authorList>
    </citation>
    <scope>NUCLEOTIDE SEQUENCE</scope>
</reference>
<evidence type="ECO:0000313" key="2">
    <source>
        <dbReference type="EMBL" id="CAH0390771.1"/>
    </source>
</evidence>
<accession>A0A9P0AFS2</accession>
<dbReference type="Proteomes" id="UP001152759">
    <property type="component" value="Chromosome 5"/>
</dbReference>
<keyword evidence="3" id="KW-1185">Reference proteome</keyword>
<evidence type="ECO:0000256" key="1">
    <source>
        <dbReference type="SAM" id="MobiDB-lite"/>
    </source>
</evidence>
<sequence>MIIYPPQTPSMALSNSQFTGSKFRGGSRGNFKKARQAPTPCPKRQVVHWKQNNIKQGIVVVDEQQLSKLIKTDPIENHYELDPEPFAT</sequence>
<gene>
    <name evidence="2" type="ORF">BEMITA_LOCUS9467</name>
</gene>